<feature type="domain" description="Helix-turn-helix type 11" evidence="1">
    <location>
        <begin position="2"/>
        <end position="50"/>
    </location>
</feature>
<dbReference type="EMBL" id="MOBZ01000032">
    <property type="protein sequence ID" value="ROO01371.1"/>
    <property type="molecule type" value="Genomic_DNA"/>
</dbReference>
<dbReference type="InterPro" id="IPR036390">
    <property type="entry name" value="WH_DNA-bd_sf"/>
</dbReference>
<dbReference type="InterPro" id="IPR013196">
    <property type="entry name" value="HTH_11"/>
</dbReference>
<protein>
    <recommendedName>
        <fullName evidence="1">Helix-turn-helix type 11 domain-containing protein</fullName>
    </recommendedName>
</protein>
<evidence type="ECO:0000259" key="1">
    <source>
        <dbReference type="Pfam" id="PF08279"/>
    </source>
</evidence>
<sequence length="81" mass="8817">MTLLQVLRGKKRPVMAATLAAELEVSKRTLYRDIAELTALGAPIHLPRQSGATALHVSIERTGENRPTGYFPVIGVAYCRA</sequence>
<evidence type="ECO:0000313" key="3">
    <source>
        <dbReference type="Proteomes" id="UP000283619"/>
    </source>
</evidence>
<dbReference type="InterPro" id="IPR036388">
    <property type="entry name" value="WH-like_DNA-bd_sf"/>
</dbReference>
<organism evidence="2 3">
    <name type="scientific">Pseudomonas fluorescens</name>
    <dbReference type="NCBI Taxonomy" id="294"/>
    <lineage>
        <taxon>Bacteria</taxon>
        <taxon>Pseudomonadati</taxon>
        <taxon>Pseudomonadota</taxon>
        <taxon>Gammaproteobacteria</taxon>
        <taxon>Pseudomonadales</taxon>
        <taxon>Pseudomonadaceae</taxon>
        <taxon>Pseudomonas</taxon>
    </lineage>
</organism>
<accession>A0A423NSY5</accession>
<dbReference type="Gene3D" id="1.10.10.10">
    <property type="entry name" value="Winged helix-like DNA-binding domain superfamily/Winged helix DNA-binding domain"/>
    <property type="match status" value="1"/>
</dbReference>
<dbReference type="Proteomes" id="UP000283619">
    <property type="component" value="Unassembled WGS sequence"/>
</dbReference>
<proteinExistence type="predicted"/>
<dbReference type="SUPFAM" id="SSF46785">
    <property type="entry name" value="Winged helix' DNA-binding domain"/>
    <property type="match status" value="1"/>
</dbReference>
<gene>
    <name evidence="2" type="ORF">BK673_28865</name>
</gene>
<dbReference type="Pfam" id="PF08279">
    <property type="entry name" value="HTH_11"/>
    <property type="match status" value="1"/>
</dbReference>
<dbReference type="AlphaFoldDB" id="A0A423NSY5"/>
<comment type="caution">
    <text evidence="2">The sequence shown here is derived from an EMBL/GenBank/DDBJ whole genome shotgun (WGS) entry which is preliminary data.</text>
</comment>
<reference evidence="2 3" key="1">
    <citation type="submission" date="2016-10" db="EMBL/GenBank/DDBJ databases">
        <title>Comparative genome analysis of multiple Pseudomonas spp. focuses on biocontrol and plant growth promoting traits.</title>
        <authorList>
            <person name="Tao X.-Y."/>
            <person name="Taylor C.G."/>
        </authorList>
    </citation>
    <scope>NUCLEOTIDE SEQUENCE [LARGE SCALE GENOMIC DNA]</scope>
    <source>
        <strain evidence="2 3">36G2</strain>
    </source>
</reference>
<name>A0A423NSY5_PSEFL</name>
<evidence type="ECO:0000313" key="2">
    <source>
        <dbReference type="EMBL" id="ROO01371.1"/>
    </source>
</evidence>